<dbReference type="Proteomes" id="UP000199630">
    <property type="component" value="Unassembled WGS sequence"/>
</dbReference>
<dbReference type="PIRSF" id="PIRSF009151">
    <property type="entry name" value="DUF779"/>
    <property type="match status" value="1"/>
</dbReference>
<gene>
    <name evidence="1" type="ORF">SAMN04487991_3149</name>
</gene>
<evidence type="ECO:0000313" key="2">
    <source>
        <dbReference type="Proteomes" id="UP000199630"/>
    </source>
</evidence>
<evidence type="ECO:0008006" key="3">
    <source>
        <dbReference type="Google" id="ProtNLM"/>
    </source>
</evidence>
<keyword evidence="2" id="KW-1185">Reference proteome</keyword>
<protein>
    <recommendedName>
        <fullName evidence="3">Acetaldehyde dehydrogenase</fullName>
    </recommendedName>
</protein>
<dbReference type="AlphaFoldDB" id="A0A1I3UPM1"/>
<dbReference type="OrthoDB" id="3725739at2"/>
<dbReference type="STRING" id="588602.SAMN04487991_3149"/>
<sequence length="123" mass="13259">MSPDLLPARVIATEAARKLLAEIKAEHGPVIFVQSGGCCDGSSPMCFKDGDYLIGSRDVRLGEVDGTPVWISESLYEIWKHSQMILDAAPGHGAGFSLDTGRGMCFLSKARVFSDAEWQALEA</sequence>
<dbReference type="InterPro" id="IPR008497">
    <property type="entry name" value="DUF779"/>
</dbReference>
<proteinExistence type="predicted"/>
<organism evidence="1 2">
    <name type="scientific">Celeribacter neptunius</name>
    <dbReference type="NCBI Taxonomy" id="588602"/>
    <lineage>
        <taxon>Bacteria</taxon>
        <taxon>Pseudomonadati</taxon>
        <taxon>Pseudomonadota</taxon>
        <taxon>Alphaproteobacteria</taxon>
        <taxon>Rhodobacterales</taxon>
        <taxon>Roseobacteraceae</taxon>
        <taxon>Celeribacter</taxon>
    </lineage>
</organism>
<evidence type="ECO:0000313" key="1">
    <source>
        <dbReference type="EMBL" id="SFJ84902.1"/>
    </source>
</evidence>
<dbReference type="Pfam" id="PF05610">
    <property type="entry name" value="DUF779"/>
    <property type="match status" value="1"/>
</dbReference>
<reference evidence="2" key="1">
    <citation type="submission" date="2016-10" db="EMBL/GenBank/DDBJ databases">
        <authorList>
            <person name="Varghese N."/>
            <person name="Submissions S."/>
        </authorList>
    </citation>
    <scope>NUCLEOTIDE SEQUENCE [LARGE SCALE GENOMIC DNA]</scope>
    <source>
        <strain evidence="2">DSM 26471</strain>
    </source>
</reference>
<name>A0A1I3UPM1_9RHOB</name>
<dbReference type="RefSeq" id="WP_090061657.1">
    <property type="nucleotide sequence ID" value="NZ_FORH01000006.1"/>
</dbReference>
<dbReference type="EMBL" id="FORH01000006">
    <property type="protein sequence ID" value="SFJ84902.1"/>
    <property type="molecule type" value="Genomic_DNA"/>
</dbReference>
<accession>A0A1I3UPM1</accession>